<keyword evidence="4" id="KW-0808">Transferase</keyword>
<comment type="catalytic activity">
    <reaction evidence="1">
        <text>ATP + protein L-histidine = ADP + protein N-phospho-L-histidine.</text>
        <dbReference type="EC" id="2.7.13.3"/>
    </reaction>
</comment>
<dbReference type="SMART" id="SM00387">
    <property type="entry name" value="HATPase_c"/>
    <property type="match status" value="1"/>
</dbReference>
<dbReference type="SMART" id="SM00388">
    <property type="entry name" value="HisKA"/>
    <property type="match status" value="1"/>
</dbReference>
<evidence type="ECO:0000313" key="10">
    <source>
        <dbReference type="Proteomes" id="UP001219901"/>
    </source>
</evidence>
<evidence type="ECO:0000256" key="5">
    <source>
        <dbReference type="ARBA" id="ARBA00022777"/>
    </source>
</evidence>
<feature type="domain" description="Histidine kinase" evidence="7">
    <location>
        <begin position="630"/>
        <end position="853"/>
    </location>
</feature>
<keyword evidence="5" id="KW-0418">Kinase</keyword>
<evidence type="ECO:0000256" key="2">
    <source>
        <dbReference type="ARBA" id="ARBA00012438"/>
    </source>
</evidence>
<dbReference type="Proteomes" id="UP001321249">
    <property type="component" value="Unassembled WGS sequence"/>
</dbReference>
<evidence type="ECO:0000256" key="3">
    <source>
        <dbReference type="ARBA" id="ARBA00022553"/>
    </source>
</evidence>
<gene>
    <name evidence="8" type="ORF">GKO46_08830</name>
    <name evidence="9" type="ORF">GKO48_02835</name>
</gene>
<dbReference type="Pfam" id="PF02518">
    <property type="entry name" value="HATPase_c"/>
    <property type="match status" value="1"/>
</dbReference>
<organism evidence="9 10">
    <name type="scientific">Candidatus Lucifugimonas marina</name>
    <dbReference type="NCBI Taxonomy" id="3038979"/>
    <lineage>
        <taxon>Bacteria</taxon>
        <taxon>Bacillati</taxon>
        <taxon>Chloroflexota</taxon>
        <taxon>Dehalococcoidia</taxon>
        <taxon>SAR202 cluster</taxon>
        <taxon>Candidatus Lucifugimonadales</taxon>
        <taxon>Candidatus Lucifugimonadaceae</taxon>
        <taxon>Candidatus Lucifugimonas</taxon>
    </lineage>
</organism>
<keyword evidence="3" id="KW-0597">Phosphoprotein</keyword>
<dbReference type="SUPFAM" id="SSF47384">
    <property type="entry name" value="Homodimeric domain of signal transducing histidine kinase"/>
    <property type="match status" value="1"/>
</dbReference>
<dbReference type="Gene3D" id="1.10.287.130">
    <property type="match status" value="1"/>
</dbReference>
<dbReference type="GO" id="GO:0000155">
    <property type="term" value="F:phosphorelay sensor kinase activity"/>
    <property type="evidence" value="ECO:0007669"/>
    <property type="project" value="InterPro"/>
</dbReference>
<accession>A0AAJ6CTX2</accession>
<dbReference type="FunFam" id="3.30.565.10:FF:000006">
    <property type="entry name" value="Sensor histidine kinase WalK"/>
    <property type="match status" value="1"/>
</dbReference>
<sequence>MFKAWLWFLPAMDVAPDSFMGLLGRTGGIAAAIGGRFEPYGEISVHTTESDQLELADADELQLIAAELSRFAMSTLTQEALERESDLQAKLAEIGRVFSSSNQLDDVFETFAGLVRDMIPYHRITLAEIDHSTNTIFSRYSANVDGSDIEGWETGTAHDISGTSAETMVKTKTGLYMNFGSAEEFASKLPGAPDVSAGLTGVLNVPLIVNGVVVGTLTLNSCESQSFDDSSLELGDRIAAQISGSFLTASLSESLEIEAARRGSLNEIGEIISSSLDFQSVFPRFYESFRGAIDIDAVVITDIDIDAGTKIDFLQHGTFEYEPVVETLEGSISNAVVTGNRVVSVSSSSVADDEQLTIETRKNTAATLANVGMSAWLAAPLSNQGEVIGVLHVLSDKKTEFDSGDCEFISQVAVRVSSAVVNSRLHESAQEYARRQEILAKLSREIGSSLESSDSFDRFAALLSELVPVDRVAIANVDVSNQTAESLYVSSNEMLSGLERPSFRTRGTPTGHAADIGETVVINTAEEGERFSDWVGAGRGVLSSVTVPMGRDGEFARVFQISCAPAHSYGPEEVSLIEQVANQISGAVANQQLYRRSIDLSQERERSIRLEAETARLASVNEAKNDFLNLLTHELKTPLTSIIAFADLMGRGSENELSERQAQQLSVIQRNAWQLDALIQDLVDVSSIERGNIELEPAETDVAVLVSGVLEGLTPHLDDRGQSVVYKTPEEGERVVATIDRQRITQVVSNLVSNASKYSPKDTTVYVTIEPAGDQVMIIVEDEGPGIPEGDLGSVFELFHRVDNEMTRQVPGTGQGLYLVKQLVELHGGSVRIGNRYMAGRGTRAVVRLPVEFEG</sequence>
<evidence type="ECO:0000259" key="7">
    <source>
        <dbReference type="PROSITE" id="PS50109"/>
    </source>
</evidence>
<dbReference type="RefSeq" id="WP_342825247.1">
    <property type="nucleotide sequence ID" value="NZ_CP046146.1"/>
</dbReference>
<dbReference type="Pfam" id="PF00512">
    <property type="entry name" value="HisKA"/>
    <property type="match status" value="1"/>
</dbReference>
<dbReference type="EMBL" id="WMBE01000002">
    <property type="protein sequence ID" value="MDG0867174.1"/>
    <property type="molecule type" value="Genomic_DNA"/>
</dbReference>
<dbReference type="EC" id="2.7.13.3" evidence="2"/>
<dbReference type="CDD" id="cd00082">
    <property type="entry name" value="HisKA"/>
    <property type="match status" value="1"/>
</dbReference>
<name>A0AAJ6CTX2_9CHLR</name>
<evidence type="ECO:0000313" key="9">
    <source>
        <dbReference type="EMBL" id="WFG38584.1"/>
    </source>
</evidence>
<evidence type="ECO:0000256" key="4">
    <source>
        <dbReference type="ARBA" id="ARBA00022679"/>
    </source>
</evidence>
<dbReference type="InterPro" id="IPR036890">
    <property type="entry name" value="HATPase_C_sf"/>
</dbReference>
<dbReference type="EMBL" id="CP046147">
    <property type="protein sequence ID" value="WFG38584.1"/>
    <property type="molecule type" value="Genomic_DNA"/>
</dbReference>
<dbReference type="Gene3D" id="3.30.565.10">
    <property type="entry name" value="Histidine kinase-like ATPase, C-terminal domain"/>
    <property type="match status" value="1"/>
</dbReference>
<dbReference type="InterPro" id="IPR036097">
    <property type="entry name" value="HisK_dim/P_sf"/>
</dbReference>
<dbReference type="InterPro" id="IPR004358">
    <property type="entry name" value="Sig_transdc_His_kin-like_C"/>
</dbReference>
<dbReference type="Gene3D" id="3.30.450.40">
    <property type="match status" value="3"/>
</dbReference>
<dbReference type="InterPro" id="IPR003018">
    <property type="entry name" value="GAF"/>
</dbReference>
<dbReference type="InterPro" id="IPR029016">
    <property type="entry name" value="GAF-like_dom_sf"/>
</dbReference>
<dbReference type="PRINTS" id="PR00344">
    <property type="entry name" value="BCTRLSENSOR"/>
</dbReference>
<dbReference type="InterPro" id="IPR003661">
    <property type="entry name" value="HisK_dim/P_dom"/>
</dbReference>
<dbReference type="PANTHER" id="PTHR43547">
    <property type="entry name" value="TWO-COMPONENT HISTIDINE KINASE"/>
    <property type="match status" value="1"/>
</dbReference>
<reference evidence="10 11" key="1">
    <citation type="submission" date="2019-11" db="EMBL/GenBank/DDBJ databases">
        <authorList>
            <person name="Cho J.-C."/>
        </authorList>
    </citation>
    <scope>NUCLEOTIDE SEQUENCE [LARGE SCALE GENOMIC DNA]</scope>
    <source>
        <strain evidence="9 10">JH1073</strain>
        <strain evidence="8 11">JH702</strain>
    </source>
</reference>
<keyword evidence="10" id="KW-1185">Reference proteome</keyword>
<dbReference type="SUPFAM" id="SSF55874">
    <property type="entry name" value="ATPase domain of HSP90 chaperone/DNA topoisomerase II/histidine kinase"/>
    <property type="match status" value="1"/>
</dbReference>
<protein>
    <recommendedName>
        <fullName evidence="2">histidine kinase</fullName>
        <ecNumber evidence="2">2.7.13.3</ecNumber>
    </recommendedName>
</protein>
<dbReference type="InterPro" id="IPR005467">
    <property type="entry name" value="His_kinase_dom"/>
</dbReference>
<dbReference type="Pfam" id="PF01590">
    <property type="entry name" value="GAF"/>
    <property type="match status" value="2"/>
</dbReference>
<evidence type="ECO:0000256" key="1">
    <source>
        <dbReference type="ARBA" id="ARBA00000085"/>
    </source>
</evidence>
<dbReference type="Proteomes" id="UP001219901">
    <property type="component" value="Chromosome"/>
</dbReference>
<keyword evidence="6" id="KW-0902">Two-component regulatory system</keyword>
<evidence type="ECO:0000313" key="8">
    <source>
        <dbReference type="EMBL" id="MDG0867174.1"/>
    </source>
</evidence>
<evidence type="ECO:0000313" key="11">
    <source>
        <dbReference type="Proteomes" id="UP001321249"/>
    </source>
</evidence>
<dbReference type="SMART" id="SM00065">
    <property type="entry name" value="GAF"/>
    <property type="match status" value="3"/>
</dbReference>
<evidence type="ECO:0000256" key="6">
    <source>
        <dbReference type="ARBA" id="ARBA00023012"/>
    </source>
</evidence>
<dbReference type="AlphaFoldDB" id="A0AAJ6CTX2"/>
<dbReference type="PROSITE" id="PS50109">
    <property type="entry name" value="HIS_KIN"/>
    <property type="match status" value="1"/>
</dbReference>
<dbReference type="InterPro" id="IPR003594">
    <property type="entry name" value="HATPase_dom"/>
</dbReference>
<reference evidence="9" key="2">
    <citation type="journal article" date="2023" name="Nat. Commun.">
        <title>Cultivation of marine bacteria of the SAR202 clade.</title>
        <authorList>
            <person name="Lim Y."/>
            <person name="Seo J.H."/>
            <person name="Giovannoni S.J."/>
            <person name="Kang I."/>
            <person name="Cho J.C."/>
        </authorList>
    </citation>
    <scope>NUCLEOTIDE SEQUENCE</scope>
    <source>
        <strain evidence="9">JH1073</strain>
    </source>
</reference>
<proteinExistence type="predicted"/>
<dbReference type="SUPFAM" id="SSF55781">
    <property type="entry name" value="GAF domain-like"/>
    <property type="match status" value="3"/>
</dbReference>
<reference evidence="10" key="3">
    <citation type="submission" date="2023-06" db="EMBL/GenBank/DDBJ databases">
        <title>Pangenomics reveal diversification of enzyme families and niche specialization in globally abundant SAR202 bacteria.</title>
        <authorList>
            <person name="Saw J.H.W."/>
        </authorList>
    </citation>
    <scope>NUCLEOTIDE SEQUENCE [LARGE SCALE GENOMIC DNA]</scope>
    <source>
        <strain evidence="10">JH1073</strain>
    </source>
</reference>
<dbReference type="PANTHER" id="PTHR43547:SF2">
    <property type="entry name" value="HYBRID SIGNAL TRANSDUCTION HISTIDINE KINASE C"/>
    <property type="match status" value="1"/>
</dbReference>